<reference evidence="2" key="1">
    <citation type="submission" date="2023-04" db="EMBL/GenBank/DDBJ databases">
        <authorList>
            <consortium name="ELIXIR-Norway"/>
        </authorList>
    </citation>
    <scope>NUCLEOTIDE SEQUENCE [LARGE SCALE GENOMIC DNA]</scope>
</reference>
<feature type="region of interest" description="Disordered" evidence="1">
    <location>
        <begin position="1"/>
        <end position="32"/>
    </location>
</feature>
<feature type="compositionally biased region" description="Polar residues" evidence="1">
    <location>
        <begin position="136"/>
        <end position="147"/>
    </location>
</feature>
<gene>
    <name evidence="2" type="ORF">MRATA1EN1_LOCUS8974</name>
</gene>
<keyword evidence="3" id="KW-1185">Reference proteome</keyword>
<evidence type="ECO:0000313" key="3">
    <source>
        <dbReference type="Proteomes" id="UP001176941"/>
    </source>
</evidence>
<sequence>MSAQKEEARGAAGSPEAPPVSPQMPRIRWSEEQPVCAFPGRTQLLRTWPLPLQRRQCRGKRQTSMWGTGCDRGADLGRPAAQSPGAQPLGYEAGAPAAGVRPHGPPLPRPEAQTPASPRARRGAGARRKWSFRLTVASQLSVHQTARVSPPKPRPAPRHTALPAHPSPPLPDVGQLLYARPGLLSGRRAQGPPGPSPGCDPAPCQRKPTADPLRGAPFLTSENGHVAWGLQHHNRQPQGEPPRQGAGPLPPLDSQLTTQRRPCQPALPASGRQTAERGSESDSFLVKACQAWGVARLGQCPGGFGNAPLEEAFDYTRAQIEERGVGTPDVGCTQDKGNRSTGQGLSLGCPPALCRLDVPMTPSSGSVNLPARLKELRETVTYEITDLLQEMTQKQPKGREARSEAWVVTDKMTNDQPQVSKLRRDSSRLAQKRGLKPDRPHLPAKLLTPLQDHGLAVSNPLLRLSHPAAPRSLSARTAPPGPLQLLTGCRRSQEREMRPITAFKPAQLNPLF</sequence>
<feature type="compositionally biased region" description="Basic residues" evidence="1">
    <location>
        <begin position="119"/>
        <end position="131"/>
    </location>
</feature>
<evidence type="ECO:0000313" key="2">
    <source>
        <dbReference type="EMBL" id="CAI9160012.1"/>
    </source>
</evidence>
<feature type="region of interest" description="Disordered" evidence="1">
    <location>
        <begin position="232"/>
        <end position="281"/>
    </location>
</feature>
<accession>A0ABN8YEP0</accession>
<dbReference type="Proteomes" id="UP001176941">
    <property type="component" value="Chromosome 19"/>
</dbReference>
<dbReference type="EMBL" id="OX459955">
    <property type="protein sequence ID" value="CAI9160012.1"/>
    <property type="molecule type" value="Genomic_DNA"/>
</dbReference>
<feature type="region of interest" description="Disordered" evidence="1">
    <location>
        <begin position="55"/>
        <end position="220"/>
    </location>
</feature>
<evidence type="ECO:0000256" key="1">
    <source>
        <dbReference type="SAM" id="MobiDB-lite"/>
    </source>
</evidence>
<feature type="region of interest" description="Disordered" evidence="1">
    <location>
        <begin position="411"/>
        <end position="445"/>
    </location>
</feature>
<proteinExistence type="predicted"/>
<name>A0ABN8YEP0_RANTA</name>
<protein>
    <submittedName>
        <fullName evidence="2">Uncharacterized protein</fullName>
    </submittedName>
</protein>
<organism evidence="2 3">
    <name type="scientific">Rangifer tarandus platyrhynchus</name>
    <name type="common">Svalbard reindeer</name>
    <dbReference type="NCBI Taxonomy" id="3082113"/>
    <lineage>
        <taxon>Eukaryota</taxon>
        <taxon>Metazoa</taxon>
        <taxon>Chordata</taxon>
        <taxon>Craniata</taxon>
        <taxon>Vertebrata</taxon>
        <taxon>Euteleostomi</taxon>
        <taxon>Mammalia</taxon>
        <taxon>Eutheria</taxon>
        <taxon>Laurasiatheria</taxon>
        <taxon>Artiodactyla</taxon>
        <taxon>Ruminantia</taxon>
        <taxon>Pecora</taxon>
        <taxon>Cervidae</taxon>
        <taxon>Odocoileinae</taxon>
        <taxon>Rangifer</taxon>
    </lineage>
</organism>